<sequence>DGKSSVVVGSSVSSRKREIRARIKQLEKRARVLQLIQATVDKQYAGLRDVCVEKRQRLEELLALNLVYDEVSDVEVSFHDG</sequence>
<dbReference type="EMBL" id="JTDF01007840">
    <property type="protein sequence ID" value="KAF8564802.1"/>
    <property type="molecule type" value="Genomic_DNA"/>
</dbReference>
<reference evidence="1 2" key="1">
    <citation type="submission" date="2019-07" db="EMBL/GenBank/DDBJ databases">
        <title>Annotation for the trematode Paragonimus westermani.</title>
        <authorList>
            <person name="Choi Y.-J."/>
        </authorList>
    </citation>
    <scope>NUCLEOTIDE SEQUENCE [LARGE SCALE GENOMIC DNA]</scope>
    <source>
        <strain evidence="1">180907_Pwestermani</strain>
    </source>
</reference>
<accession>A0A8T0DBH6</accession>
<comment type="caution">
    <text evidence="1">The sequence shown here is derived from an EMBL/GenBank/DDBJ whole genome shotgun (WGS) entry which is preliminary data.</text>
</comment>
<feature type="non-terminal residue" evidence="1">
    <location>
        <position position="1"/>
    </location>
</feature>
<name>A0A8T0DBH6_9TREM</name>
<gene>
    <name evidence="1" type="ORF">P879_11541</name>
</gene>
<organism evidence="1 2">
    <name type="scientific">Paragonimus westermani</name>
    <dbReference type="NCBI Taxonomy" id="34504"/>
    <lineage>
        <taxon>Eukaryota</taxon>
        <taxon>Metazoa</taxon>
        <taxon>Spiralia</taxon>
        <taxon>Lophotrochozoa</taxon>
        <taxon>Platyhelminthes</taxon>
        <taxon>Trematoda</taxon>
        <taxon>Digenea</taxon>
        <taxon>Plagiorchiida</taxon>
        <taxon>Troglotremata</taxon>
        <taxon>Troglotrematidae</taxon>
        <taxon>Paragonimus</taxon>
    </lineage>
</organism>
<proteinExistence type="predicted"/>
<evidence type="ECO:0000313" key="1">
    <source>
        <dbReference type="EMBL" id="KAF8564802.1"/>
    </source>
</evidence>
<dbReference type="OrthoDB" id="6285941at2759"/>
<protein>
    <submittedName>
        <fullName evidence="1">Uncharacterized protein</fullName>
    </submittedName>
</protein>
<keyword evidence="2" id="KW-1185">Reference proteome</keyword>
<dbReference type="AlphaFoldDB" id="A0A8T0DBH6"/>
<evidence type="ECO:0000313" key="2">
    <source>
        <dbReference type="Proteomes" id="UP000699462"/>
    </source>
</evidence>
<dbReference type="Proteomes" id="UP000699462">
    <property type="component" value="Unassembled WGS sequence"/>
</dbReference>